<evidence type="ECO:0000256" key="6">
    <source>
        <dbReference type="ARBA" id="ARBA00023136"/>
    </source>
</evidence>
<dbReference type="RefSeq" id="XP_003174741.1">
    <property type="nucleotide sequence ID" value="XM_003174693.1"/>
</dbReference>
<dbReference type="GO" id="GO:0022857">
    <property type="term" value="F:transmembrane transporter activity"/>
    <property type="evidence" value="ECO:0007669"/>
    <property type="project" value="InterPro"/>
</dbReference>
<feature type="transmembrane region" description="Helical" evidence="9">
    <location>
        <begin position="217"/>
        <end position="237"/>
    </location>
</feature>
<comment type="similarity">
    <text evidence="2 7">Belongs to the purine-cytosine permease (2.A.39) family.</text>
</comment>
<dbReference type="OrthoDB" id="2116389at2759"/>
<evidence type="ECO:0000313" key="11">
    <source>
        <dbReference type="Proteomes" id="UP000002669"/>
    </source>
</evidence>
<dbReference type="FunCoup" id="E4UQM9">
    <property type="interactions" value="30"/>
</dbReference>
<accession>E4UQM9</accession>
<dbReference type="Proteomes" id="UP000002669">
    <property type="component" value="Unassembled WGS sequence"/>
</dbReference>
<feature type="transmembrane region" description="Helical" evidence="9">
    <location>
        <begin position="249"/>
        <end position="268"/>
    </location>
</feature>
<evidence type="ECO:0000256" key="7">
    <source>
        <dbReference type="PIRNR" id="PIRNR002744"/>
    </source>
</evidence>
<name>E4UQM9_ARTGP</name>
<dbReference type="InterPro" id="IPR001248">
    <property type="entry name" value="Pur-cyt_permease"/>
</dbReference>
<feature type="transmembrane region" description="Helical" evidence="9">
    <location>
        <begin position="442"/>
        <end position="466"/>
    </location>
</feature>
<dbReference type="PANTHER" id="PTHR31806">
    <property type="entry name" value="PURINE-CYTOSINE PERMEASE FCY2-RELATED"/>
    <property type="match status" value="1"/>
</dbReference>
<feature type="compositionally biased region" description="Polar residues" evidence="8">
    <location>
        <begin position="1"/>
        <end position="17"/>
    </location>
</feature>
<keyword evidence="3 7" id="KW-0813">Transport</keyword>
<dbReference type="PANTHER" id="PTHR31806:SF5">
    <property type="entry name" value="PURINE-CYTOSINE PERMEASE FCY21"/>
    <property type="match status" value="1"/>
</dbReference>
<dbReference type="GeneID" id="10030042"/>
<comment type="subcellular location">
    <subcellularLocation>
        <location evidence="1">Membrane</location>
        <topology evidence="1">Multi-pass membrane protein</topology>
    </subcellularLocation>
</comment>
<dbReference type="InParanoid" id="E4UQM9"/>
<feature type="transmembrane region" description="Helical" evidence="9">
    <location>
        <begin position="381"/>
        <end position="402"/>
    </location>
</feature>
<feature type="transmembrane region" description="Helical" evidence="9">
    <location>
        <begin position="187"/>
        <end position="211"/>
    </location>
</feature>
<feature type="transmembrane region" description="Helical" evidence="9">
    <location>
        <begin position="408"/>
        <end position="430"/>
    </location>
</feature>
<feature type="transmembrane region" description="Helical" evidence="9">
    <location>
        <begin position="356"/>
        <end position="374"/>
    </location>
</feature>
<evidence type="ECO:0000313" key="10">
    <source>
        <dbReference type="EMBL" id="EFQ99258.1"/>
    </source>
</evidence>
<feature type="transmembrane region" description="Helical" evidence="9">
    <location>
        <begin position="288"/>
        <end position="314"/>
    </location>
</feature>
<dbReference type="Gene3D" id="1.10.4160.10">
    <property type="entry name" value="Hydantoin permease"/>
    <property type="match status" value="1"/>
</dbReference>
<dbReference type="Pfam" id="PF02133">
    <property type="entry name" value="Transp_cyt_pur"/>
    <property type="match status" value="1"/>
</dbReference>
<feature type="transmembrane region" description="Helical" evidence="9">
    <location>
        <begin position="78"/>
        <end position="100"/>
    </location>
</feature>
<dbReference type="VEuPathDB" id="FungiDB:MGYG_02271"/>
<keyword evidence="4 9" id="KW-0812">Transmembrane</keyword>
<dbReference type="AlphaFoldDB" id="E4UQM9"/>
<evidence type="ECO:0000256" key="9">
    <source>
        <dbReference type="SAM" id="Phobius"/>
    </source>
</evidence>
<evidence type="ECO:0000256" key="4">
    <source>
        <dbReference type="ARBA" id="ARBA00022692"/>
    </source>
</evidence>
<dbReference type="EMBL" id="DS989823">
    <property type="protein sequence ID" value="EFQ99258.1"/>
    <property type="molecule type" value="Genomic_DNA"/>
</dbReference>
<dbReference type="eggNOG" id="ENOG502QQ8Y">
    <property type="taxonomic scope" value="Eukaryota"/>
</dbReference>
<keyword evidence="11" id="KW-1185">Reference proteome</keyword>
<gene>
    <name evidence="10" type="ORF">MGYG_02271</name>
</gene>
<protein>
    <submittedName>
        <fullName evidence="10">Purine-cytosine permease FCY22</fullName>
    </submittedName>
</protein>
<feature type="region of interest" description="Disordered" evidence="8">
    <location>
        <begin position="1"/>
        <end position="41"/>
    </location>
</feature>
<feature type="transmembrane region" description="Helical" evidence="9">
    <location>
        <begin position="326"/>
        <end position="350"/>
    </location>
</feature>
<organism evidence="11">
    <name type="scientific">Arthroderma gypseum (strain ATCC MYA-4604 / CBS 118893)</name>
    <name type="common">Microsporum gypseum</name>
    <dbReference type="NCBI Taxonomy" id="535722"/>
    <lineage>
        <taxon>Eukaryota</taxon>
        <taxon>Fungi</taxon>
        <taxon>Dikarya</taxon>
        <taxon>Ascomycota</taxon>
        <taxon>Pezizomycotina</taxon>
        <taxon>Eurotiomycetes</taxon>
        <taxon>Eurotiomycetidae</taxon>
        <taxon>Onygenales</taxon>
        <taxon>Arthrodermataceae</taxon>
        <taxon>Nannizzia</taxon>
    </lineage>
</organism>
<feature type="transmembrane region" description="Helical" evidence="9">
    <location>
        <begin position="112"/>
        <end position="132"/>
    </location>
</feature>
<keyword evidence="5 9" id="KW-1133">Transmembrane helix</keyword>
<evidence type="ECO:0000256" key="8">
    <source>
        <dbReference type="SAM" id="MobiDB-lite"/>
    </source>
</evidence>
<dbReference type="GO" id="GO:0005886">
    <property type="term" value="C:plasma membrane"/>
    <property type="evidence" value="ECO:0007669"/>
    <property type="project" value="TreeGrafter"/>
</dbReference>
<reference evidence="11" key="1">
    <citation type="journal article" date="2012" name="MBio">
        <title>Comparative genome analysis of Trichophyton rubrum and related dermatophytes reveals candidate genes involved in infection.</title>
        <authorList>
            <person name="Martinez D.A."/>
            <person name="Oliver B.G."/>
            <person name="Graeser Y."/>
            <person name="Goldberg J.M."/>
            <person name="Li W."/>
            <person name="Martinez-Rossi N.M."/>
            <person name="Monod M."/>
            <person name="Shelest E."/>
            <person name="Barton R.C."/>
            <person name="Birch E."/>
            <person name="Brakhage A.A."/>
            <person name="Chen Z."/>
            <person name="Gurr S.J."/>
            <person name="Heiman D."/>
            <person name="Heitman J."/>
            <person name="Kosti I."/>
            <person name="Rossi A."/>
            <person name="Saif S."/>
            <person name="Samalova M."/>
            <person name="Saunders C.W."/>
            <person name="Shea T."/>
            <person name="Summerbell R.C."/>
            <person name="Xu J."/>
            <person name="Young S."/>
            <person name="Zeng Q."/>
            <person name="Birren B.W."/>
            <person name="Cuomo C.A."/>
            <person name="White T.C."/>
        </authorList>
    </citation>
    <scope>NUCLEOTIDE SEQUENCE [LARGE SCALE GENOMIC DNA]</scope>
    <source>
        <strain evidence="11">ATCC MYA-4604 / CBS 118893</strain>
    </source>
</reference>
<dbReference type="OMA" id="FTVWFAP"/>
<feature type="transmembrane region" description="Helical" evidence="9">
    <location>
        <begin position="152"/>
        <end position="175"/>
    </location>
</feature>
<dbReference type="PIRSF" id="PIRSF002744">
    <property type="entry name" value="Pur-cyt_permease"/>
    <property type="match status" value="1"/>
</dbReference>
<feature type="compositionally biased region" description="Low complexity" evidence="8">
    <location>
        <begin position="28"/>
        <end position="41"/>
    </location>
</feature>
<evidence type="ECO:0000256" key="2">
    <source>
        <dbReference type="ARBA" id="ARBA00008974"/>
    </source>
</evidence>
<evidence type="ECO:0000256" key="1">
    <source>
        <dbReference type="ARBA" id="ARBA00004141"/>
    </source>
</evidence>
<sequence length="513" mass="54826">MAHSSRQPSPSGATSTPEDIEKHPAPPTESSASAPAATQAPPTVQSYISTFWSRLASWGVELRGIVPVDLKDRTDRNVFSLFVLWFTISCNLLPVITGMVGTLSLKLSLRDASLVIIFFNLLCTVPPAYLSVFGPKTGMRQMIHARYSYGLYLVNIVVLLNMSTMSGFTIINCVIGGQTLSAINGDLSVNVGIVIVACVALFISFFGYRVLYHYEKWAWIPTLISLVIATGCGGKYLANQHTPPPATAVPILSFGGLLAGFLIPWAALSSDYCAYFHPSVNSKHVFAAVYAGLCLPNIPLMILGAAIGGAVPNIPSWSTAYETGSVGGILAAMLSSAGGFGKFIIVLLTFSTLGNIAASIYSISLNFQLLLPVLVRVPRAIFAIVFIAIVIPVSIRAAVSFFVSLENFAAVISYWSATFVAIIAIEHVIFRKGDYASYDAEIWNNAAALPSGVAAIAAGALSFALVVPCMLQTWFQGPIAKVTGDIGFEVAMVLSGILYLPLRALEIRVRKRI</sequence>
<dbReference type="InterPro" id="IPR026030">
    <property type="entry name" value="Pur-cyt_permease_Fcy2/21/22"/>
</dbReference>
<dbReference type="STRING" id="535722.E4UQM9"/>
<proteinExistence type="inferred from homology"/>
<evidence type="ECO:0000256" key="3">
    <source>
        <dbReference type="ARBA" id="ARBA00022448"/>
    </source>
</evidence>
<evidence type="ECO:0000256" key="5">
    <source>
        <dbReference type="ARBA" id="ARBA00022989"/>
    </source>
</evidence>
<dbReference type="HOGENOM" id="CLU_026016_2_0_1"/>
<keyword evidence="6 7" id="KW-0472">Membrane</keyword>